<dbReference type="InterPro" id="IPR003660">
    <property type="entry name" value="HAMP_dom"/>
</dbReference>
<keyword evidence="7" id="KW-0418">Kinase</keyword>
<gene>
    <name evidence="14" type="ORF">PZE19_19590</name>
</gene>
<keyword evidence="6 11" id="KW-0812">Transmembrane</keyword>
<dbReference type="PRINTS" id="PR00344">
    <property type="entry name" value="BCTRLSENSOR"/>
</dbReference>
<sequence length="463" mass="49296">MTSTSIRVRLTAWYAGMLTIILVALGAAVYVLMARALVERVDAMLDFEFQEAAERLAEGRAAGELAREPEAFHESYFLRVLDSEARILAESRRLAGLAMPLPGEVGTSLPRRRFDVHLGGLGRCRVVVGGVAAGAGPRIVQIATSLDGVGAELAELRGVLLTILPIGFLAATLGGYWLAASALAPVERMAEAARRISAENLGERLVVKNPGDELGRLASTLNAMLDRIDRAFVATRRFTADAAHELKTPVASIRAEAEVALAARRSPEDYEETLRSVVEEAARLGRLADRMLELSREDSGAAPPRRTMRLDDAVREAVAAARGAATRAGLDLRLEDLPDADVDGDHEGLRQAFADLLDNAIKYTPAGGSITVRGGLADGRAAVEVSDTGVGIPGDALPRLYDRFYRADPSRSRRTGGVGLGLSIAKAVVERHGGTIDVESVPGSGSTFRVSLPVDPASSRRPR</sequence>
<dbReference type="Pfam" id="PF02518">
    <property type="entry name" value="HATPase_c"/>
    <property type="match status" value="1"/>
</dbReference>
<keyword evidence="8 11" id="KW-1133">Transmembrane helix</keyword>
<proteinExistence type="predicted"/>
<evidence type="ECO:0000256" key="10">
    <source>
        <dbReference type="ARBA" id="ARBA00023136"/>
    </source>
</evidence>
<evidence type="ECO:0000256" key="6">
    <source>
        <dbReference type="ARBA" id="ARBA00022692"/>
    </source>
</evidence>
<dbReference type="InterPro" id="IPR003661">
    <property type="entry name" value="HisK_dim/P_dom"/>
</dbReference>
<keyword evidence="14" id="KW-0067">ATP-binding</keyword>
<evidence type="ECO:0000256" key="2">
    <source>
        <dbReference type="ARBA" id="ARBA00004370"/>
    </source>
</evidence>
<organism evidence="14 15">
    <name type="scientific">Paludisphaera mucosa</name>
    <dbReference type="NCBI Taxonomy" id="3030827"/>
    <lineage>
        <taxon>Bacteria</taxon>
        <taxon>Pseudomonadati</taxon>
        <taxon>Planctomycetota</taxon>
        <taxon>Planctomycetia</taxon>
        <taxon>Isosphaerales</taxon>
        <taxon>Isosphaeraceae</taxon>
        <taxon>Paludisphaera</taxon>
    </lineage>
</organism>
<feature type="domain" description="Histidine kinase" evidence="12">
    <location>
        <begin position="241"/>
        <end position="456"/>
    </location>
</feature>
<dbReference type="InterPro" id="IPR036097">
    <property type="entry name" value="HisK_dim/P_sf"/>
</dbReference>
<evidence type="ECO:0000259" key="13">
    <source>
        <dbReference type="PROSITE" id="PS50885"/>
    </source>
</evidence>
<dbReference type="EC" id="2.7.13.3" evidence="3"/>
<feature type="transmembrane region" description="Helical" evidence="11">
    <location>
        <begin position="159"/>
        <end position="179"/>
    </location>
</feature>
<dbReference type="Gene3D" id="1.10.287.130">
    <property type="match status" value="1"/>
</dbReference>
<dbReference type="SUPFAM" id="SSF47384">
    <property type="entry name" value="Homodimeric domain of signal transducing histidine kinase"/>
    <property type="match status" value="1"/>
</dbReference>
<dbReference type="PROSITE" id="PS50109">
    <property type="entry name" value="HIS_KIN"/>
    <property type="match status" value="1"/>
</dbReference>
<comment type="catalytic activity">
    <reaction evidence="1">
        <text>ATP + protein L-histidine = ADP + protein N-phospho-L-histidine.</text>
        <dbReference type="EC" id="2.7.13.3"/>
    </reaction>
</comment>
<dbReference type="Pfam" id="PF00512">
    <property type="entry name" value="HisKA"/>
    <property type="match status" value="1"/>
</dbReference>
<keyword evidence="5" id="KW-0808">Transferase</keyword>
<evidence type="ECO:0000256" key="8">
    <source>
        <dbReference type="ARBA" id="ARBA00022989"/>
    </source>
</evidence>
<evidence type="ECO:0000256" key="11">
    <source>
        <dbReference type="SAM" id="Phobius"/>
    </source>
</evidence>
<name>A0ABT6FEL4_9BACT</name>
<dbReference type="SMART" id="SM00388">
    <property type="entry name" value="HisKA"/>
    <property type="match status" value="1"/>
</dbReference>
<dbReference type="InterPro" id="IPR005467">
    <property type="entry name" value="His_kinase_dom"/>
</dbReference>
<dbReference type="PROSITE" id="PS50885">
    <property type="entry name" value="HAMP"/>
    <property type="match status" value="1"/>
</dbReference>
<dbReference type="SUPFAM" id="SSF158472">
    <property type="entry name" value="HAMP domain-like"/>
    <property type="match status" value="1"/>
</dbReference>
<dbReference type="PANTHER" id="PTHR45436">
    <property type="entry name" value="SENSOR HISTIDINE KINASE YKOH"/>
    <property type="match status" value="1"/>
</dbReference>
<dbReference type="PANTHER" id="PTHR45436:SF5">
    <property type="entry name" value="SENSOR HISTIDINE KINASE TRCS"/>
    <property type="match status" value="1"/>
</dbReference>
<comment type="subcellular location">
    <subcellularLocation>
        <location evidence="2">Membrane</location>
    </subcellularLocation>
</comment>
<protein>
    <recommendedName>
        <fullName evidence="3">histidine kinase</fullName>
        <ecNumber evidence="3">2.7.13.3</ecNumber>
    </recommendedName>
</protein>
<dbReference type="InterPro" id="IPR050428">
    <property type="entry name" value="TCS_sensor_his_kinase"/>
</dbReference>
<keyword evidence="9" id="KW-0902">Two-component regulatory system</keyword>
<feature type="domain" description="HAMP" evidence="13">
    <location>
        <begin position="180"/>
        <end position="233"/>
    </location>
</feature>
<keyword evidence="14" id="KW-0547">Nucleotide-binding</keyword>
<dbReference type="SUPFAM" id="SSF55874">
    <property type="entry name" value="ATPase domain of HSP90 chaperone/DNA topoisomerase II/histidine kinase"/>
    <property type="match status" value="1"/>
</dbReference>
<dbReference type="RefSeq" id="WP_277862291.1">
    <property type="nucleotide sequence ID" value="NZ_JARRAG010000002.1"/>
</dbReference>
<reference evidence="14 15" key="1">
    <citation type="submission" date="2023-03" db="EMBL/GenBank/DDBJ databases">
        <title>Paludisphaera mucosa sp. nov. a novel planctomycete from northern fen.</title>
        <authorList>
            <person name="Ivanova A."/>
        </authorList>
    </citation>
    <scope>NUCLEOTIDE SEQUENCE [LARGE SCALE GENOMIC DNA]</scope>
    <source>
        <strain evidence="14 15">Pla2</strain>
    </source>
</reference>
<accession>A0ABT6FEL4</accession>
<dbReference type="Proteomes" id="UP001216907">
    <property type="component" value="Unassembled WGS sequence"/>
</dbReference>
<evidence type="ECO:0000256" key="3">
    <source>
        <dbReference type="ARBA" id="ARBA00012438"/>
    </source>
</evidence>
<dbReference type="InterPro" id="IPR036890">
    <property type="entry name" value="HATPase_C_sf"/>
</dbReference>
<dbReference type="Pfam" id="PF00672">
    <property type="entry name" value="HAMP"/>
    <property type="match status" value="1"/>
</dbReference>
<dbReference type="CDD" id="cd00082">
    <property type="entry name" value="HisKA"/>
    <property type="match status" value="1"/>
</dbReference>
<dbReference type="SMART" id="SM00387">
    <property type="entry name" value="HATPase_c"/>
    <property type="match status" value="1"/>
</dbReference>
<dbReference type="EMBL" id="JARRAG010000002">
    <property type="protein sequence ID" value="MDG3005984.1"/>
    <property type="molecule type" value="Genomic_DNA"/>
</dbReference>
<evidence type="ECO:0000256" key="7">
    <source>
        <dbReference type="ARBA" id="ARBA00022777"/>
    </source>
</evidence>
<comment type="caution">
    <text evidence="14">The sequence shown here is derived from an EMBL/GenBank/DDBJ whole genome shotgun (WGS) entry which is preliminary data.</text>
</comment>
<keyword evidence="4" id="KW-0597">Phosphoprotein</keyword>
<dbReference type="Gene3D" id="3.30.565.10">
    <property type="entry name" value="Histidine kinase-like ATPase, C-terminal domain"/>
    <property type="match status" value="1"/>
</dbReference>
<evidence type="ECO:0000259" key="12">
    <source>
        <dbReference type="PROSITE" id="PS50109"/>
    </source>
</evidence>
<dbReference type="SMART" id="SM00304">
    <property type="entry name" value="HAMP"/>
    <property type="match status" value="1"/>
</dbReference>
<dbReference type="InterPro" id="IPR003594">
    <property type="entry name" value="HATPase_dom"/>
</dbReference>
<keyword evidence="10 11" id="KW-0472">Membrane</keyword>
<evidence type="ECO:0000256" key="4">
    <source>
        <dbReference type="ARBA" id="ARBA00022553"/>
    </source>
</evidence>
<dbReference type="CDD" id="cd06225">
    <property type="entry name" value="HAMP"/>
    <property type="match status" value="1"/>
</dbReference>
<evidence type="ECO:0000313" key="14">
    <source>
        <dbReference type="EMBL" id="MDG3005984.1"/>
    </source>
</evidence>
<dbReference type="CDD" id="cd00075">
    <property type="entry name" value="HATPase"/>
    <property type="match status" value="1"/>
</dbReference>
<dbReference type="GO" id="GO:0005524">
    <property type="term" value="F:ATP binding"/>
    <property type="evidence" value="ECO:0007669"/>
    <property type="project" value="UniProtKB-KW"/>
</dbReference>
<keyword evidence="15" id="KW-1185">Reference proteome</keyword>
<feature type="transmembrane region" description="Helical" evidence="11">
    <location>
        <begin position="12"/>
        <end position="33"/>
    </location>
</feature>
<evidence type="ECO:0000256" key="1">
    <source>
        <dbReference type="ARBA" id="ARBA00000085"/>
    </source>
</evidence>
<evidence type="ECO:0000256" key="5">
    <source>
        <dbReference type="ARBA" id="ARBA00022679"/>
    </source>
</evidence>
<dbReference type="InterPro" id="IPR004358">
    <property type="entry name" value="Sig_transdc_His_kin-like_C"/>
</dbReference>
<evidence type="ECO:0000313" key="15">
    <source>
        <dbReference type="Proteomes" id="UP001216907"/>
    </source>
</evidence>
<dbReference type="Gene3D" id="6.10.340.10">
    <property type="match status" value="1"/>
</dbReference>
<evidence type="ECO:0000256" key="9">
    <source>
        <dbReference type="ARBA" id="ARBA00023012"/>
    </source>
</evidence>